<dbReference type="Gene3D" id="3.30.110.170">
    <property type="entry name" value="Protein of unknown function (DUF541), domain 1"/>
    <property type="match status" value="1"/>
</dbReference>
<feature type="signal peptide" evidence="2">
    <location>
        <begin position="1"/>
        <end position="24"/>
    </location>
</feature>
<dbReference type="InterPro" id="IPR007497">
    <property type="entry name" value="SIMPL/DUF541"/>
</dbReference>
<reference evidence="3 4" key="1">
    <citation type="submission" date="2023-07" db="EMBL/GenBank/DDBJ databases">
        <title>Comparative genomics of wheat-associated soil bacteria to identify genetic determinants of phenazine resistance.</title>
        <authorList>
            <person name="Mouncey N."/>
        </authorList>
    </citation>
    <scope>NUCLEOTIDE SEQUENCE [LARGE SCALE GENOMIC DNA]</scope>
    <source>
        <strain evidence="3 4">B2I6</strain>
    </source>
</reference>
<dbReference type="Proteomes" id="UP001230654">
    <property type="component" value="Unassembled WGS sequence"/>
</dbReference>
<evidence type="ECO:0000313" key="4">
    <source>
        <dbReference type="Proteomes" id="UP001230654"/>
    </source>
</evidence>
<keyword evidence="2" id="KW-0732">Signal</keyword>
<dbReference type="InterPro" id="IPR052022">
    <property type="entry name" value="26kDa_periplasmic_antigen"/>
</dbReference>
<organism evidence="3 4">
    <name type="scientific">Streptomyces rishiriensis</name>
    <dbReference type="NCBI Taxonomy" id="68264"/>
    <lineage>
        <taxon>Bacteria</taxon>
        <taxon>Bacillati</taxon>
        <taxon>Actinomycetota</taxon>
        <taxon>Actinomycetes</taxon>
        <taxon>Kitasatosporales</taxon>
        <taxon>Streptomycetaceae</taxon>
        <taxon>Streptomyces</taxon>
    </lineage>
</organism>
<dbReference type="EMBL" id="JAUSWV010000002">
    <property type="protein sequence ID" value="MDQ0584655.1"/>
    <property type="molecule type" value="Genomic_DNA"/>
</dbReference>
<protein>
    <submittedName>
        <fullName evidence="3">Uncharacterized protein YggE</fullName>
    </submittedName>
</protein>
<dbReference type="PANTHER" id="PTHR34387">
    <property type="entry name" value="SLR1258 PROTEIN"/>
    <property type="match status" value="1"/>
</dbReference>
<name>A0ABU0NZT5_STRRH</name>
<dbReference type="RefSeq" id="WP_307166422.1">
    <property type="nucleotide sequence ID" value="NZ_JAUSWV010000002.1"/>
</dbReference>
<dbReference type="PANTHER" id="PTHR34387:SF1">
    <property type="entry name" value="PERIPLASMIC IMMUNOGENIC PROTEIN"/>
    <property type="match status" value="1"/>
</dbReference>
<feature type="region of interest" description="Disordered" evidence="1">
    <location>
        <begin position="208"/>
        <end position="234"/>
    </location>
</feature>
<feature type="chain" id="PRO_5045842406" evidence="2">
    <location>
        <begin position="25"/>
        <end position="253"/>
    </location>
</feature>
<gene>
    <name evidence="3" type="ORF">QF030_006833</name>
</gene>
<evidence type="ECO:0000313" key="3">
    <source>
        <dbReference type="EMBL" id="MDQ0584655.1"/>
    </source>
</evidence>
<sequence length="253" mass="25007">MPFPRTPVAAALVSLLALAVPALAAPTAAALPAHPGAVARPLAPDSPATLTVTGEGSASASPDLAVVGAGVETSAKTSQSALDAQNKAAAAVLAAVRAQGVADRDIRTERISLDAVYDHTGGAARLTGYQAAQSFSVKVREVAKVGAVVQAVTDAAGDAARIGFVAFDVADPAPLRAGAREAAHADAHAKAEQYARLSGRRLGRLVSLSEDASSSPGPAPSMADTPGAGLGGVPVAPGEIRATATVTAVYELN</sequence>
<dbReference type="Gene3D" id="3.30.70.2970">
    <property type="entry name" value="Protein of unknown function (DUF541), domain 2"/>
    <property type="match status" value="1"/>
</dbReference>
<proteinExistence type="predicted"/>
<accession>A0ABU0NZT5</accession>
<dbReference type="Pfam" id="PF04402">
    <property type="entry name" value="SIMPL"/>
    <property type="match status" value="1"/>
</dbReference>
<comment type="caution">
    <text evidence="3">The sequence shown here is derived from an EMBL/GenBank/DDBJ whole genome shotgun (WGS) entry which is preliminary data.</text>
</comment>
<evidence type="ECO:0000256" key="1">
    <source>
        <dbReference type="SAM" id="MobiDB-lite"/>
    </source>
</evidence>
<evidence type="ECO:0000256" key="2">
    <source>
        <dbReference type="SAM" id="SignalP"/>
    </source>
</evidence>
<keyword evidence="4" id="KW-1185">Reference proteome</keyword>